<evidence type="ECO:0000313" key="17">
    <source>
        <dbReference type="EMBL" id="RDU72868.1"/>
    </source>
</evidence>
<evidence type="ECO:0000256" key="5">
    <source>
        <dbReference type="ARBA" id="ARBA00022862"/>
    </source>
</evidence>
<dbReference type="InterPro" id="IPR000866">
    <property type="entry name" value="AhpC/TSA"/>
</dbReference>
<comment type="function">
    <text evidence="1">Thiol-specific peroxidase that catalyzes the reduction of hydrogen peroxide and organic hydroperoxides to water and alcohols, respectively. Plays a role in cell protection against oxidative stress by detoxifying peroxides and as sensor of hydrogen peroxide-mediated signaling events.</text>
</comment>
<evidence type="ECO:0000256" key="3">
    <source>
        <dbReference type="ARBA" id="ARBA00013017"/>
    </source>
</evidence>
<comment type="subunit">
    <text evidence="2">Monomer.</text>
</comment>
<dbReference type="NCBIfam" id="NF006960">
    <property type="entry name" value="PRK09437.1"/>
    <property type="match status" value="1"/>
</dbReference>
<keyword evidence="4 17" id="KW-0575">Peroxidase</keyword>
<dbReference type="Pfam" id="PF00578">
    <property type="entry name" value="AhpC-TSA"/>
    <property type="match status" value="1"/>
</dbReference>
<dbReference type="GO" id="GO:0045454">
    <property type="term" value="P:cell redox homeostasis"/>
    <property type="evidence" value="ECO:0007669"/>
    <property type="project" value="TreeGrafter"/>
</dbReference>
<gene>
    <name evidence="17" type="ORF">CQA66_02990</name>
</gene>
<evidence type="ECO:0000313" key="18">
    <source>
        <dbReference type="Proteomes" id="UP000256424"/>
    </source>
</evidence>
<dbReference type="Gene3D" id="3.40.30.10">
    <property type="entry name" value="Glutaredoxin"/>
    <property type="match status" value="1"/>
</dbReference>
<dbReference type="GO" id="GO:0008379">
    <property type="term" value="F:thioredoxin peroxidase activity"/>
    <property type="evidence" value="ECO:0007669"/>
    <property type="project" value="TreeGrafter"/>
</dbReference>
<dbReference type="RefSeq" id="WP_104763144.1">
    <property type="nucleotide sequence ID" value="NZ_FZPM01000014.1"/>
</dbReference>
<dbReference type="FunFam" id="3.40.30.10:FF:000007">
    <property type="entry name" value="Thioredoxin-dependent thiol peroxidase"/>
    <property type="match status" value="1"/>
</dbReference>
<comment type="caution">
    <text evidence="17">The sequence shown here is derived from an EMBL/GenBank/DDBJ whole genome shotgun (WGS) entry which is preliminary data.</text>
</comment>
<feature type="active site" description="Cysteine sulfenic acid (-SOH) intermediate; for peroxidase activity" evidence="15">
    <location>
        <position position="53"/>
    </location>
</feature>
<evidence type="ECO:0000259" key="16">
    <source>
        <dbReference type="PROSITE" id="PS51352"/>
    </source>
</evidence>
<evidence type="ECO:0000256" key="8">
    <source>
        <dbReference type="ARBA" id="ARBA00023284"/>
    </source>
</evidence>
<sequence>MQAESAQVNRLKAGDIAPHFSLPNEDGVELALQDLSGYLIVLYFYPKDNTSGCTTQAQEFSALIQEFDALNVMVLGVSPDKVSTHKKFIQSQNLAITLLSDTDKKVALQYHVYGKKIMYGKEVQGITRSTFIIHNNRIIKAFYNVKAKGHAKKILEFVQQYTNAESSISD</sequence>
<dbReference type="SUPFAM" id="SSF52833">
    <property type="entry name" value="Thioredoxin-like"/>
    <property type="match status" value="1"/>
</dbReference>
<comment type="similarity">
    <text evidence="10">Belongs to the peroxiredoxin family. BCP/PrxQ subfamily.</text>
</comment>
<reference evidence="17 18" key="1">
    <citation type="submission" date="2018-04" db="EMBL/GenBank/DDBJ databases">
        <title>Novel Campyloabacter and Helicobacter Species and Strains.</title>
        <authorList>
            <person name="Mannion A.J."/>
            <person name="Shen Z."/>
            <person name="Fox J.G."/>
        </authorList>
    </citation>
    <scope>NUCLEOTIDE SEQUENCE [LARGE SCALE GENOMIC DNA]</scope>
    <source>
        <strain evidence="17 18">MIT 97-5075</strain>
    </source>
</reference>
<dbReference type="PANTHER" id="PTHR42801:SF4">
    <property type="entry name" value="AHPC_TSA FAMILY PROTEIN"/>
    <property type="match status" value="1"/>
</dbReference>
<evidence type="ECO:0000256" key="4">
    <source>
        <dbReference type="ARBA" id="ARBA00022559"/>
    </source>
</evidence>
<evidence type="ECO:0000256" key="12">
    <source>
        <dbReference type="ARBA" id="ARBA00049091"/>
    </source>
</evidence>
<protein>
    <recommendedName>
        <fullName evidence="13">Putative peroxiredoxin bcp</fullName>
        <ecNumber evidence="3">1.11.1.24</ecNumber>
    </recommendedName>
    <alternativeName>
        <fullName evidence="14">Bacterioferritin comigratory protein homolog</fullName>
    </alternativeName>
    <alternativeName>
        <fullName evidence="9">Thioredoxin peroxidase</fullName>
    </alternativeName>
    <alternativeName>
        <fullName evidence="11">Thioredoxin-dependent peroxiredoxin Bcp</fullName>
    </alternativeName>
</protein>
<evidence type="ECO:0000256" key="15">
    <source>
        <dbReference type="PIRSR" id="PIRSR000239-1"/>
    </source>
</evidence>
<dbReference type="AlphaFoldDB" id="A0A3D8J5Y9"/>
<dbReference type="OrthoDB" id="9812811at2"/>
<evidence type="ECO:0000256" key="7">
    <source>
        <dbReference type="ARBA" id="ARBA00023157"/>
    </source>
</evidence>
<keyword evidence="8" id="KW-0676">Redox-active center</keyword>
<dbReference type="PANTHER" id="PTHR42801">
    <property type="entry name" value="THIOREDOXIN-DEPENDENT PEROXIDE REDUCTASE"/>
    <property type="match status" value="1"/>
</dbReference>
<dbReference type="EMBL" id="NXLW01000004">
    <property type="protein sequence ID" value="RDU72868.1"/>
    <property type="molecule type" value="Genomic_DNA"/>
</dbReference>
<evidence type="ECO:0000256" key="13">
    <source>
        <dbReference type="ARBA" id="ARBA00072587"/>
    </source>
</evidence>
<dbReference type="GO" id="GO:0034599">
    <property type="term" value="P:cellular response to oxidative stress"/>
    <property type="evidence" value="ECO:0007669"/>
    <property type="project" value="TreeGrafter"/>
</dbReference>
<name>A0A3D8J5Y9_9HELI</name>
<evidence type="ECO:0000256" key="14">
    <source>
        <dbReference type="ARBA" id="ARBA00078138"/>
    </source>
</evidence>
<accession>A0A3D8J5Y9</accession>
<keyword evidence="18" id="KW-1185">Reference proteome</keyword>
<dbReference type="GO" id="GO:0005737">
    <property type="term" value="C:cytoplasm"/>
    <property type="evidence" value="ECO:0007669"/>
    <property type="project" value="TreeGrafter"/>
</dbReference>
<evidence type="ECO:0000256" key="10">
    <source>
        <dbReference type="ARBA" id="ARBA00038489"/>
    </source>
</evidence>
<dbReference type="PROSITE" id="PS51352">
    <property type="entry name" value="THIOREDOXIN_2"/>
    <property type="match status" value="1"/>
</dbReference>
<comment type="catalytic activity">
    <reaction evidence="12">
        <text>a hydroperoxide + [thioredoxin]-dithiol = an alcohol + [thioredoxin]-disulfide + H2O</text>
        <dbReference type="Rhea" id="RHEA:62620"/>
        <dbReference type="Rhea" id="RHEA-COMP:10698"/>
        <dbReference type="Rhea" id="RHEA-COMP:10700"/>
        <dbReference type="ChEBI" id="CHEBI:15377"/>
        <dbReference type="ChEBI" id="CHEBI:29950"/>
        <dbReference type="ChEBI" id="CHEBI:30879"/>
        <dbReference type="ChEBI" id="CHEBI:35924"/>
        <dbReference type="ChEBI" id="CHEBI:50058"/>
        <dbReference type="EC" id="1.11.1.24"/>
    </reaction>
</comment>
<dbReference type="EC" id="1.11.1.24" evidence="3"/>
<evidence type="ECO:0000256" key="1">
    <source>
        <dbReference type="ARBA" id="ARBA00003330"/>
    </source>
</evidence>
<dbReference type="InterPro" id="IPR013766">
    <property type="entry name" value="Thioredoxin_domain"/>
</dbReference>
<evidence type="ECO:0000256" key="2">
    <source>
        <dbReference type="ARBA" id="ARBA00011245"/>
    </source>
</evidence>
<proteinExistence type="inferred from homology"/>
<dbReference type="InterPro" id="IPR024706">
    <property type="entry name" value="Peroxiredoxin_AhpC-typ"/>
</dbReference>
<keyword evidence="5" id="KW-0049">Antioxidant</keyword>
<dbReference type="InterPro" id="IPR036249">
    <property type="entry name" value="Thioredoxin-like_sf"/>
</dbReference>
<evidence type="ECO:0000256" key="11">
    <source>
        <dbReference type="ARBA" id="ARBA00042639"/>
    </source>
</evidence>
<evidence type="ECO:0000256" key="6">
    <source>
        <dbReference type="ARBA" id="ARBA00023002"/>
    </source>
</evidence>
<organism evidence="17 18">
    <name type="scientific">Helicobacter aurati</name>
    <dbReference type="NCBI Taxonomy" id="137778"/>
    <lineage>
        <taxon>Bacteria</taxon>
        <taxon>Pseudomonadati</taxon>
        <taxon>Campylobacterota</taxon>
        <taxon>Epsilonproteobacteria</taxon>
        <taxon>Campylobacterales</taxon>
        <taxon>Helicobacteraceae</taxon>
        <taxon>Helicobacter</taxon>
    </lineage>
</organism>
<dbReference type="PIRSF" id="PIRSF000239">
    <property type="entry name" value="AHPC"/>
    <property type="match status" value="1"/>
</dbReference>
<evidence type="ECO:0000256" key="9">
    <source>
        <dbReference type="ARBA" id="ARBA00032824"/>
    </source>
</evidence>
<keyword evidence="7" id="KW-1015">Disulfide bond</keyword>
<dbReference type="InterPro" id="IPR050924">
    <property type="entry name" value="Peroxiredoxin_BCP/PrxQ"/>
</dbReference>
<dbReference type="CDD" id="cd03017">
    <property type="entry name" value="PRX_BCP"/>
    <property type="match status" value="1"/>
</dbReference>
<keyword evidence="6" id="KW-0560">Oxidoreductase</keyword>
<dbReference type="Proteomes" id="UP000256424">
    <property type="component" value="Unassembled WGS sequence"/>
</dbReference>
<feature type="domain" description="Thioredoxin" evidence="16">
    <location>
        <begin position="11"/>
        <end position="163"/>
    </location>
</feature>